<accession>A0A559IDT0</accession>
<protein>
    <submittedName>
        <fullName evidence="1">Uncharacterized protein</fullName>
    </submittedName>
</protein>
<dbReference type="OrthoDB" id="2659941at2"/>
<dbReference type="Proteomes" id="UP000318102">
    <property type="component" value="Unassembled WGS sequence"/>
</dbReference>
<dbReference type="RefSeq" id="WP_144995155.1">
    <property type="nucleotide sequence ID" value="NZ_VNJK01000007.1"/>
</dbReference>
<organism evidence="1 2">
    <name type="scientific">Paenibacillus agilis</name>
    <dbReference type="NCBI Taxonomy" id="3020863"/>
    <lineage>
        <taxon>Bacteria</taxon>
        <taxon>Bacillati</taxon>
        <taxon>Bacillota</taxon>
        <taxon>Bacilli</taxon>
        <taxon>Bacillales</taxon>
        <taxon>Paenibacillaceae</taxon>
        <taxon>Paenibacillus</taxon>
    </lineage>
</organism>
<reference evidence="1 2" key="1">
    <citation type="submission" date="2019-07" db="EMBL/GenBank/DDBJ databases">
        <authorList>
            <person name="Kim J."/>
        </authorList>
    </citation>
    <scope>NUCLEOTIDE SEQUENCE [LARGE SCALE GENOMIC DNA]</scope>
    <source>
        <strain evidence="1 2">N4</strain>
    </source>
</reference>
<dbReference type="AlphaFoldDB" id="A0A559IDT0"/>
<name>A0A559IDT0_9BACL</name>
<evidence type="ECO:0000313" key="2">
    <source>
        <dbReference type="Proteomes" id="UP000318102"/>
    </source>
</evidence>
<comment type="caution">
    <text evidence="1">The sequence shown here is derived from an EMBL/GenBank/DDBJ whole genome shotgun (WGS) entry which is preliminary data.</text>
</comment>
<evidence type="ECO:0000313" key="1">
    <source>
        <dbReference type="EMBL" id="TVX85613.1"/>
    </source>
</evidence>
<proteinExistence type="predicted"/>
<keyword evidence="2" id="KW-1185">Reference proteome</keyword>
<dbReference type="EMBL" id="VNJK01000007">
    <property type="protein sequence ID" value="TVX85613.1"/>
    <property type="molecule type" value="Genomic_DNA"/>
</dbReference>
<sequence>MNSFTVTITPGGFTESLVYNGAVIIKRYERDETGWTGVDLAWDCEDLPAELIDALEERDEIAIMDVLSGR</sequence>
<gene>
    <name evidence="1" type="ORF">FPZ44_24995</name>
</gene>